<dbReference type="AlphaFoldDB" id="A0A9D4MWA2"/>
<dbReference type="OrthoDB" id="6114324at2759"/>
<name>A0A9D4MWA2_DREPO</name>
<keyword evidence="3" id="KW-1185">Reference proteome</keyword>
<gene>
    <name evidence="2" type="ORF">DPMN_007682</name>
</gene>
<evidence type="ECO:0000256" key="1">
    <source>
        <dbReference type="SAM" id="MobiDB-lite"/>
    </source>
</evidence>
<reference evidence="2" key="1">
    <citation type="journal article" date="2019" name="bioRxiv">
        <title>The Genome of the Zebra Mussel, Dreissena polymorpha: A Resource for Invasive Species Research.</title>
        <authorList>
            <person name="McCartney M.A."/>
            <person name="Auch B."/>
            <person name="Kono T."/>
            <person name="Mallez S."/>
            <person name="Zhang Y."/>
            <person name="Obille A."/>
            <person name="Becker A."/>
            <person name="Abrahante J.E."/>
            <person name="Garbe J."/>
            <person name="Badalamenti J.P."/>
            <person name="Herman A."/>
            <person name="Mangelson H."/>
            <person name="Liachko I."/>
            <person name="Sullivan S."/>
            <person name="Sone E.D."/>
            <person name="Koren S."/>
            <person name="Silverstein K.A.T."/>
            <person name="Beckman K.B."/>
            <person name="Gohl D.M."/>
        </authorList>
    </citation>
    <scope>NUCLEOTIDE SEQUENCE</scope>
    <source>
        <strain evidence="2">Duluth1</strain>
        <tissue evidence="2">Whole animal</tissue>
    </source>
</reference>
<evidence type="ECO:0000313" key="3">
    <source>
        <dbReference type="Proteomes" id="UP000828390"/>
    </source>
</evidence>
<organism evidence="2 3">
    <name type="scientific">Dreissena polymorpha</name>
    <name type="common">Zebra mussel</name>
    <name type="synonym">Mytilus polymorpha</name>
    <dbReference type="NCBI Taxonomy" id="45954"/>
    <lineage>
        <taxon>Eukaryota</taxon>
        <taxon>Metazoa</taxon>
        <taxon>Spiralia</taxon>
        <taxon>Lophotrochozoa</taxon>
        <taxon>Mollusca</taxon>
        <taxon>Bivalvia</taxon>
        <taxon>Autobranchia</taxon>
        <taxon>Heteroconchia</taxon>
        <taxon>Euheterodonta</taxon>
        <taxon>Imparidentia</taxon>
        <taxon>Neoheterodontei</taxon>
        <taxon>Myida</taxon>
        <taxon>Dreissenoidea</taxon>
        <taxon>Dreissenidae</taxon>
        <taxon>Dreissena</taxon>
    </lineage>
</organism>
<dbReference type="Proteomes" id="UP000828390">
    <property type="component" value="Unassembled WGS sequence"/>
</dbReference>
<sequence length="231" mass="26037">MARSGSSGNGNSLKQPKEEVNIKYMHRPPRIAPNYGNQRRSILPKSKLSRVLLYDNATQEHMLDIKLANIRIEKERISRIIDLNQKSFSSRMMKRHGHMQSLLNSSSAHKRSSQDKEHSAEVTLPRLLNNARPFSFPVNGANQERGTPASASVTAERNASLSDIKLPVLADDKRHVIFKVKDKHGKMEVYHTVDERGVLADIIPSAYTNLTDDPRFKSLHEILVPLTQTGV</sequence>
<reference evidence="2" key="2">
    <citation type="submission" date="2020-11" db="EMBL/GenBank/DDBJ databases">
        <authorList>
            <person name="McCartney M.A."/>
            <person name="Auch B."/>
            <person name="Kono T."/>
            <person name="Mallez S."/>
            <person name="Becker A."/>
            <person name="Gohl D.M."/>
            <person name="Silverstein K.A.T."/>
            <person name="Koren S."/>
            <person name="Bechman K.B."/>
            <person name="Herman A."/>
            <person name="Abrahante J.E."/>
            <person name="Garbe J."/>
        </authorList>
    </citation>
    <scope>NUCLEOTIDE SEQUENCE</scope>
    <source>
        <strain evidence="2">Duluth1</strain>
        <tissue evidence="2">Whole animal</tissue>
    </source>
</reference>
<accession>A0A9D4MWA2</accession>
<feature type="region of interest" description="Disordered" evidence="1">
    <location>
        <begin position="94"/>
        <end position="120"/>
    </location>
</feature>
<proteinExistence type="predicted"/>
<evidence type="ECO:0000313" key="2">
    <source>
        <dbReference type="EMBL" id="KAH3883716.1"/>
    </source>
</evidence>
<comment type="caution">
    <text evidence="2">The sequence shown here is derived from an EMBL/GenBank/DDBJ whole genome shotgun (WGS) entry which is preliminary data.</text>
</comment>
<protein>
    <submittedName>
        <fullName evidence="2">Uncharacterized protein</fullName>
    </submittedName>
</protein>
<dbReference type="EMBL" id="JAIWYP010000001">
    <property type="protein sequence ID" value="KAH3883716.1"/>
    <property type="molecule type" value="Genomic_DNA"/>
</dbReference>